<gene>
    <name evidence="9" type="ordered locus">AZOLI_2406</name>
</gene>
<dbReference type="PANTHER" id="PTHR33841">
    <property type="entry name" value="DNA METHYLTRANSFERASE YEEA-RELATED"/>
    <property type="match status" value="1"/>
</dbReference>
<proteinExistence type="inferred from homology"/>
<evidence type="ECO:0000313" key="10">
    <source>
        <dbReference type="Proteomes" id="UP000005667"/>
    </source>
</evidence>
<dbReference type="InterPro" id="IPR003356">
    <property type="entry name" value="DNA_methylase_A-5"/>
</dbReference>
<dbReference type="GO" id="GO:0003677">
    <property type="term" value="F:DNA binding"/>
    <property type="evidence" value="ECO:0007669"/>
    <property type="project" value="InterPro"/>
</dbReference>
<dbReference type="KEGG" id="ali:AZOLI_2406"/>
<evidence type="ECO:0000256" key="6">
    <source>
        <dbReference type="SAM" id="MobiDB-lite"/>
    </source>
</evidence>
<evidence type="ECO:0000259" key="8">
    <source>
        <dbReference type="Pfam" id="PF18135"/>
    </source>
</evidence>
<comment type="catalytic activity">
    <reaction evidence="5">
        <text>a 2'-deoxyadenosine in DNA + S-adenosyl-L-methionine = an N(6)-methyl-2'-deoxyadenosine in DNA + S-adenosyl-L-homocysteine + H(+)</text>
        <dbReference type="Rhea" id="RHEA:15197"/>
        <dbReference type="Rhea" id="RHEA-COMP:12418"/>
        <dbReference type="Rhea" id="RHEA-COMP:12419"/>
        <dbReference type="ChEBI" id="CHEBI:15378"/>
        <dbReference type="ChEBI" id="CHEBI:57856"/>
        <dbReference type="ChEBI" id="CHEBI:59789"/>
        <dbReference type="ChEBI" id="CHEBI:90615"/>
        <dbReference type="ChEBI" id="CHEBI:90616"/>
        <dbReference type="EC" id="2.1.1.72"/>
    </reaction>
</comment>
<dbReference type="EC" id="2.1.1.72" evidence="2"/>
<dbReference type="GO" id="GO:0008170">
    <property type="term" value="F:N-methyltransferase activity"/>
    <property type="evidence" value="ECO:0007669"/>
    <property type="project" value="InterPro"/>
</dbReference>
<keyword evidence="10" id="KW-1185">Reference proteome</keyword>
<dbReference type="EMBL" id="FQ311868">
    <property type="protein sequence ID" value="CBS87612.1"/>
    <property type="molecule type" value="Genomic_DNA"/>
</dbReference>
<dbReference type="GO" id="GO:0032259">
    <property type="term" value="P:methylation"/>
    <property type="evidence" value="ECO:0007669"/>
    <property type="project" value="UniProtKB-KW"/>
</dbReference>
<sequence>MPFFRLAFPVAIGDFHPLRAEGPGHRTSTDVPDRRKAKRGNAMDNAVETYLRRMAEIRGTGAATGETSYYGALETLLNDIGRTLKPKVMCNGQIRNQGAGHPDFGLYTQEQCAKGEPKKGQGETPERGVIEVKAASDDSWQTADGDQVSKYWKRYGLVLVTNYRQFVILGTDDHGQPAKLESFSLFDTDVAFWEATRKPRTVTAEQRTRLVEFLRRALLLKAPITTARDLAWLLASYAREALARVEAADLPALATLQTALEQALGMKFEGPKGAHFFRSTLVQTLFYGVFSAWVMWSRQQPPGSKAVFDWKSAGWSLHVPMVRNLYDQVAQPTRLGPLGLTEVLNWTGDALNRVDRPAFFSAFDAGHAVQYFYEPFLAAFDPDLRKDLGVWYTPPEVVTYMVERVDRVLRSELGIKAGLADPDVYVLDPCCGTGSFVIAVLDKIKANLAGSGALMALRLKEAATKRVFGFEIMPAPFVIAHWQIGFFLSALDVPLDGESGERAAVYLTNALTGWEPPAEPKTRLLFPELEAERDAADHVKRKVPILVILGNPPYNAYAGISPPGEDGLVAPYKEGLAKVWGIRKFNLDDLYVRFLRIAERQIGERADRGVVCYITNHSYIGDPSYVVARQRLLTGFDRVWIDGLNGDSRETGKLTPDGKPDPSIFSTEFNREGIRAGTAVGLFVRTARHEPPAVRYRDFWGTAKREELAASLTAESFDDAYSIATPDAANRFSFRPAAAFGDYDQWPRLNELCMIEPISGLLEMRQWALIDIDQAKLADRMKKYFDKNLSWETVRSNNFGPVENAGAFNAKRSRELAIEKETYQSDRIKRISMFPFDNRWAYVTDIAGLWNRSRPALTMHLRERNFSIVTRIAGRKPDENIPATTTSVLPNYHLLDPNSKAIPNRIYAGSHDEKDLNLFSSSQSGSSSTANLSPRARAYLAGLGTADPDKDEAAGSLLWHHALAVTFSPAYLSDHGEAVRRDWPRVPLPADKAALEASAALGARLASLLDTETAVDGVDGFPLDPLYTPFGVVSRTGGGVLRETDLAVTAGWGRSDTNGVMPGRGRLTARTAYEPAVDSAIRKALANAALPATLLDRLGPPVDVYLNDAAYWANVPTAVWEYRIGGYQVVKKWLSYRERSVLGRTLTMDEVEYVTGMVRRLTAIVMLEPALDASYRRIAADAFAWGEVL</sequence>
<evidence type="ECO:0000256" key="4">
    <source>
        <dbReference type="ARBA" id="ARBA00022679"/>
    </source>
</evidence>
<feature type="domain" description="Type ISP restriction-modification enzyme LLaBIII C-terminal specificity" evidence="8">
    <location>
        <begin position="1104"/>
        <end position="1144"/>
    </location>
</feature>
<comment type="similarity">
    <text evidence="1">Belongs to the N(4)/N(6)-methyltransferase family.</text>
</comment>
<keyword evidence="3 9" id="KW-0489">Methyltransferase</keyword>
<feature type="compositionally biased region" description="Basic and acidic residues" evidence="6">
    <location>
        <begin position="17"/>
        <end position="34"/>
    </location>
</feature>
<evidence type="ECO:0000256" key="3">
    <source>
        <dbReference type="ARBA" id="ARBA00022603"/>
    </source>
</evidence>
<dbReference type="Pfam" id="PF18135">
    <property type="entry name" value="Type_ISP_C"/>
    <property type="match status" value="2"/>
</dbReference>
<dbReference type="REBASE" id="41746">
    <property type="entry name" value="Ali4BORF2406P"/>
</dbReference>
<dbReference type="STRING" id="862719.AZOLI_2406"/>
<evidence type="ECO:0000259" key="7">
    <source>
        <dbReference type="Pfam" id="PF02384"/>
    </source>
</evidence>
<name>G7Z9F7_AZOL4</name>
<dbReference type="PANTHER" id="PTHR33841:SF1">
    <property type="entry name" value="DNA METHYLTRANSFERASE A"/>
    <property type="match status" value="1"/>
</dbReference>
<dbReference type="OrthoDB" id="9814088at2"/>
<dbReference type="InterPro" id="IPR041635">
    <property type="entry name" value="Type_ISP_LLaBIII_C"/>
</dbReference>
<dbReference type="HOGENOM" id="CLU_009151_0_0_5"/>
<organism evidence="9 10">
    <name type="scientific">Azospirillum lipoferum (strain 4B)</name>
    <dbReference type="NCBI Taxonomy" id="862719"/>
    <lineage>
        <taxon>Bacteria</taxon>
        <taxon>Pseudomonadati</taxon>
        <taxon>Pseudomonadota</taxon>
        <taxon>Alphaproteobacteria</taxon>
        <taxon>Rhodospirillales</taxon>
        <taxon>Azospirillaceae</taxon>
        <taxon>Azospirillum</taxon>
    </lineage>
</organism>
<feature type="domain" description="Type ISP restriction-modification enzyme LLaBIII C-terminal specificity" evidence="8">
    <location>
        <begin position="760"/>
        <end position="1008"/>
    </location>
</feature>
<evidence type="ECO:0000256" key="2">
    <source>
        <dbReference type="ARBA" id="ARBA00011900"/>
    </source>
</evidence>
<dbReference type="PRINTS" id="PR00507">
    <property type="entry name" value="N12N6MTFRASE"/>
</dbReference>
<dbReference type="InterPro" id="IPR029063">
    <property type="entry name" value="SAM-dependent_MTases_sf"/>
</dbReference>
<dbReference type="AlphaFoldDB" id="G7Z9F7"/>
<dbReference type="Proteomes" id="UP000005667">
    <property type="component" value="Chromosome"/>
</dbReference>
<evidence type="ECO:0000313" key="9">
    <source>
        <dbReference type="EMBL" id="CBS87612.1"/>
    </source>
</evidence>
<dbReference type="GO" id="GO:0009007">
    <property type="term" value="F:site-specific DNA-methyltransferase (adenine-specific) activity"/>
    <property type="evidence" value="ECO:0007669"/>
    <property type="project" value="UniProtKB-EC"/>
</dbReference>
<dbReference type="InterPro" id="IPR050953">
    <property type="entry name" value="N4_N6_ade-DNA_methylase"/>
</dbReference>
<feature type="domain" description="DNA methylase adenine-specific" evidence="7">
    <location>
        <begin position="371"/>
        <end position="481"/>
    </location>
</feature>
<dbReference type="Gene3D" id="3.40.50.150">
    <property type="entry name" value="Vaccinia Virus protein VP39"/>
    <property type="match status" value="1"/>
</dbReference>
<feature type="region of interest" description="Disordered" evidence="6">
    <location>
        <begin position="17"/>
        <end position="38"/>
    </location>
</feature>
<dbReference type="Pfam" id="PF02384">
    <property type="entry name" value="N6_Mtase"/>
    <property type="match status" value="1"/>
</dbReference>
<protein>
    <recommendedName>
        <fullName evidence="2">site-specific DNA-methyltransferase (adenine-specific)</fullName>
        <ecNumber evidence="2">2.1.1.72</ecNumber>
    </recommendedName>
</protein>
<reference evidence="10" key="1">
    <citation type="journal article" date="2011" name="PLoS Genet.">
        <title>Azospirillum genomes reveal transition of bacteria from aquatic to terrestrial environments.</title>
        <authorList>
            <person name="Wisniewski-Dye F."/>
            <person name="Borziak K."/>
            <person name="Khalsa-Moyers G."/>
            <person name="Alexandre G."/>
            <person name="Sukharnikov L.O."/>
            <person name="Wuichet K."/>
            <person name="Hurst G.B."/>
            <person name="McDonald W.H."/>
            <person name="Robertson J.S."/>
            <person name="Barbe V."/>
            <person name="Calteau A."/>
            <person name="Rouy Z."/>
            <person name="Mangenot S."/>
            <person name="Prigent-Combaret C."/>
            <person name="Normand P."/>
            <person name="Boyer M."/>
            <person name="Siguier P."/>
            <person name="Dessaux Y."/>
            <person name="Elmerich C."/>
            <person name="Condemine G."/>
            <person name="Krishnen G."/>
            <person name="Kennedy I."/>
            <person name="Paterson A.H."/>
            <person name="Gonzalez V."/>
            <person name="Mavingui P."/>
            <person name="Zhulin I.B."/>
        </authorList>
    </citation>
    <scope>NUCLEOTIDE SEQUENCE [LARGE SCALE GENOMIC DNA]</scope>
    <source>
        <strain evidence="10">4B</strain>
    </source>
</reference>
<evidence type="ECO:0000256" key="5">
    <source>
        <dbReference type="ARBA" id="ARBA00047942"/>
    </source>
</evidence>
<evidence type="ECO:0000256" key="1">
    <source>
        <dbReference type="ARBA" id="ARBA00006594"/>
    </source>
</evidence>
<keyword evidence="4" id="KW-0808">Transferase</keyword>
<dbReference type="SUPFAM" id="SSF53335">
    <property type="entry name" value="S-adenosyl-L-methionine-dependent methyltransferases"/>
    <property type="match status" value="1"/>
</dbReference>
<accession>G7Z9F7</accession>